<proteinExistence type="predicted"/>
<feature type="domain" description="D-apionate lactonase C-terminal" evidence="1">
    <location>
        <begin position="104"/>
        <end position="171"/>
    </location>
</feature>
<evidence type="ECO:0000313" key="3">
    <source>
        <dbReference type="Proteomes" id="UP000191500"/>
    </source>
</evidence>
<protein>
    <recommendedName>
        <fullName evidence="1">D-apionate lactonase C-terminal domain-containing protein</fullName>
    </recommendedName>
</protein>
<dbReference type="Pfam" id="PF25839">
    <property type="entry name" value="Apionate_lact_C"/>
    <property type="match status" value="1"/>
</dbReference>
<dbReference type="AlphaFoldDB" id="A0A1V6UZ90"/>
<reference evidence="3" key="1">
    <citation type="journal article" date="2017" name="Nat. Microbiol.">
        <title>Global analysis of biosynthetic gene clusters reveals vast potential of secondary metabolite production in Penicillium species.</title>
        <authorList>
            <person name="Nielsen J.C."/>
            <person name="Grijseels S."/>
            <person name="Prigent S."/>
            <person name="Ji B."/>
            <person name="Dainat J."/>
            <person name="Nielsen K.F."/>
            <person name="Frisvad J.C."/>
            <person name="Workman M."/>
            <person name="Nielsen J."/>
        </authorList>
    </citation>
    <scope>NUCLEOTIDE SEQUENCE [LARGE SCALE GENOMIC DNA]</scope>
    <source>
        <strain evidence="3">IBT 31321</strain>
    </source>
</reference>
<keyword evidence="3" id="KW-1185">Reference proteome</keyword>
<dbReference type="Proteomes" id="UP000191500">
    <property type="component" value="Unassembled WGS sequence"/>
</dbReference>
<accession>A0A1V6UZ90</accession>
<gene>
    <name evidence="2" type="ORF">PENCOP_c003G04752</name>
</gene>
<comment type="caution">
    <text evidence="2">The sequence shown here is derived from an EMBL/GenBank/DDBJ whole genome shotgun (WGS) entry which is preliminary data.</text>
</comment>
<dbReference type="InterPro" id="IPR058789">
    <property type="entry name" value="ApnL_C"/>
</dbReference>
<evidence type="ECO:0000259" key="1">
    <source>
        <dbReference type="Pfam" id="PF25839"/>
    </source>
</evidence>
<sequence length="174" mass="18670">MAETFFGEIQHIEAVKNQFSPSTRTTINALGTMDPMGSTAIYLSYTIPDEYWVCSGGYTTTSFQLAVMGIDPVGESQLSGYPAQYPSVSMVDYHTGPPTAGETQLHAQALEATDGRKKILLVNKQNQALSVQIPTKQAGIEIVGVTTGGNPWTNEQVQGTIEIPAYAVAVIPRS</sequence>
<organism evidence="2 3">
    <name type="scientific">Penicillium coprophilum</name>
    <dbReference type="NCBI Taxonomy" id="36646"/>
    <lineage>
        <taxon>Eukaryota</taxon>
        <taxon>Fungi</taxon>
        <taxon>Dikarya</taxon>
        <taxon>Ascomycota</taxon>
        <taxon>Pezizomycotina</taxon>
        <taxon>Eurotiomycetes</taxon>
        <taxon>Eurotiomycetidae</taxon>
        <taxon>Eurotiales</taxon>
        <taxon>Aspergillaceae</taxon>
        <taxon>Penicillium</taxon>
    </lineage>
</organism>
<name>A0A1V6UZ90_9EURO</name>
<evidence type="ECO:0000313" key="2">
    <source>
        <dbReference type="EMBL" id="OQE43732.1"/>
    </source>
</evidence>
<dbReference type="EMBL" id="MDDG01000003">
    <property type="protein sequence ID" value="OQE43732.1"/>
    <property type="molecule type" value="Genomic_DNA"/>
</dbReference>